<dbReference type="EMBL" id="CP031376">
    <property type="protein sequence ID" value="AXK51619.1"/>
    <property type="molecule type" value="Genomic_DNA"/>
</dbReference>
<dbReference type="RefSeq" id="WP_115558512.1">
    <property type="nucleotide sequence ID" value="NZ_CP031376.1"/>
</dbReference>
<evidence type="ECO:0000313" key="2">
    <source>
        <dbReference type="EMBL" id="AXK51619.1"/>
    </source>
</evidence>
<protein>
    <submittedName>
        <fullName evidence="2">Endonuclease</fullName>
    </submittedName>
</protein>
<keyword evidence="3" id="KW-1185">Reference proteome</keyword>
<accession>A0A345Z4U0</accession>
<dbReference type="OrthoDB" id="436461at2"/>
<evidence type="ECO:0000259" key="1">
    <source>
        <dbReference type="Pfam" id="PF10593"/>
    </source>
</evidence>
<keyword evidence="2" id="KW-0540">Nuclease</keyword>
<dbReference type="SUPFAM" id="SSF52540">
    <property type="entry name" value="P-loop containing nucleoside triphosphate hydrolases"/>
    <property type="match status" value="1"/>
</dbReference>
<dbReference type="Proteomes" id="UP000254792">
    <property type="component" value="Chromosome"/>
</dbReference>
<dbReference type="GO" id="GO:0004519">
    <property type="term" value="F:endonuclease activity"/>
    <property type="evidence" value="ECO:0007669"/>
    <property type="project" value="UniProtKB-KW"/>
</dbReference>
<keyword evidence="2" id="KW-0255">Endonuclease</keyword>
<dbReference type="KEGG" id="salx:SALLE_v1c09490"/>
<feature type="domain" description="Putative endonuclease Z1" evidence="1">
    <location>
        <begin position="387"/>
        <end position="602"/>
    </location>
</feature>
<dbReference type="AlphaFoldDB" id="A0A345Z4U0"/>
<dbReference type="InterPro" id="IPR027417">
    <property type="entry name" value="P-loop_NTPase"/>
</dbReference>
<name>A0A345Z4U0_9MOLU</name>
<sequence length="855" mass="99798">MRDKIARLFTEHYAFGLRHNTEEGAKSWAIRQVIEKLNCTEEEVLESIERDESKTFTLDKKNDYEVKAINRNYLTIFNDYINNLLDSNEVMFEDVEDIKKSTLDLGSKINISDELEKFSIKGLVLGDIQSGKTTNFMALTSLAFDLGYKRVIILTGLLEDLRVQTLNRAKSALGHPDEKVQDNYGGWMHFLSKGINFPTKNGDIKKDTFHNNQANEIQLKNIWIIKKTAANLKKINDYFENVRSVFGNEGNDKPINFKTLIIDDEADQASLESSGTKTDKSVVSKTYEQITKLATVFPKCCYIGYTASPFANLLTDKDRTSHNINLYPDDFITVLNPGKYYTGYQKFLEISENSKYSMIPLKTEEIENLNSFFKDRKAKLSDNEVFKKAFQRFIISGSILKLRELNEEVRINKVKTMMINIHHVNKNQDEIVKVIKELIKYYSDNINNANIEKEFETIFYKEYSEINEYSWIRVWEEIKNIFLYEKVKIVIKNSSNGFADENNAEFQVWVGGYKLSRGMTVPCLLTSIFYRNTKMADTLMQMCRWFGYRTEYIDLCKIFTSEIILDMFFRVFSSFENLKNDLREMNERDLTPEQIQIKIEKFSNGMKPSSLNKIKGAIEVNKVSFSGRNFISTYFKDDHTNEYNLEKTKNFINQNNVYVKNKYFKIYENISYNSISGFLSELKLPEVSNKNLSHIKEKMDKIKLNKEYFEKWKVVISTNIKDNNGTINLREFNINLSSKSVFSENIKFDEKLNLQTFRLKSILTTSLENFEKKSFEDSKNDKFFKSTEKAKIRTMKDGPVLFIIFSKIISKNDEEKVFLKIAPTIAMIIPKNEDPEFQEKYDNPFYINQSSGEII</sequence>
<proteinExistence type="predicted"/>
<dbReference type="Pfam" id="PF10593">
    <property type="entry name" value="Z1"/>
    <property type="match status" value="1"/>
</dbReference>
<reference evidence="2 3" key="1">
    <citation type="submission" date="2018-07" db="EMBL/GenBank/DDBJ databases">
        <title>Complete genome sequence of Spiroplasma alleghenense PLHS-1 (ATCC 51752).</title>
        <authorList>
            <person name="Chou L."/>
            <person name="Lee T.-Y."/>
            <person name="Tsai Y.-M."/>
            <person name="Kuo C.-H."/>
        </authorList>
    </citation>
    <scope>NUCLEOTIDE SEQUENCE [LARGE SCALE GENOMIC DNA]</scope>
    <source>
        <strain evidence="2 3">PLHS-1</strain>
    </source>
</reference>
<evidence type="ECO:0000313" key="3">
    <source>
        <dbReference type="Proteomes" id="UP000254792"/>
    </source>
</evidence>
<dbReference type="InterPro" id="IPR018310">
    <property type="entry name" value="Put_endonuclease_Z1-dom"/>
</dbReference>
<gene>
    <name evidence="2" type="ORF">SALLE_v1c09490</name>
</gene>
<keyword evidence="2" id="KW-0378">Hydrolase</keyword>
<organism evidence="2 3">
    <name type="scientific">Spiroplasma alleghenense</name>
    <dbReference type="NCBI Taxonomy" id="216931"/>
    <lineage>
        <taxon>Bacteria</taxon>
        <taxon>Bacillati</taxon>
        <taxon>Mycoplasmatota</taxon>
        <taxon>Mollicutes</taxon>
        <taxon>Entomoplasmatales</taxon>
        <taxon>Spiroplasmataceae</taxon>
        <taxon>Spiroplasma</taxon>
    </lineage>
</organism>